<dbReference type="GO" id="GO:0006950">
    <property type="term" value="P:response to stress"/>
    <property type="evidence" value="ECO:0007669"/>
    <property type="project" value="TreeGrafter"/>
</dbReference>
<protein>
    <submittedName>
        <fullName evidence="5">DNA-binding MarR family transcriptional regulator</fullName>
    </submittedName>
</protein>
<dbReference type="SMART" id="SM00347">
    <property type="entry name" value="HTH_MARR"/>
    <property type="match status" value="1"/>
</dbReference>
<evidence type="ECO:0000313" key="6">
    <source>
        <dbReference type="Proteomes" id="UP000294911"/>
    </source>
</evidence>
<dbReference type="PANTHER" id="PTHR33164">
    <property type="entry name" value="TRANSCRIPTIONAL REGULATOR, MARR FAMILY"/>
    <property type="match status" value="1"/>
</dbReference>
<evidence type="ECO:0000256" key="1">
    <source>
        <dbReference type="ARBA" id="ARBA00023015"/>
    </source>
</evidence>
<keyword evidence="6" id="KW-1185">Reference proteome</keyword>
<evidence type="ECO:0000256" key="3">
    <source>
        <dbReference type="ARBA" id="ARBA00023163"/>
    </source>
</evidence>
<proteinExistence type="predicted"/>
<dbReference type="GO" id="GO:0003677">
    <property type="term" value="F:DNA binding"/>
    <property type="evidence" value="ECO:0007669"/>
    <property type="project" value="UniProtKB-KW"/>
</dbReference>
<dbReference type="InterPro" id="IPR000835">
    <property type="entry name" value="HTH_MarR-typ"/>
</dbReference>
<dbReference type="PROSITE" id="PS50995">
    <property type="entry name" value="HTH_MARR_2"/>
    <property type="match status" value="1"/>
</dbReference>
<dbReference type="Proteomes" id="UP000294911">
    <property type="component" value="Unassembled WGS sequence"/>
</dbReference>
<dbReference type="AlphaFoldDB" id="A0A4R2QYE1"/>
<accession>A0A4R2QYE1</accession>
<dbReference type="SUPFAM" id="SSF46785">
    <property type="entry name" value="Winged helix' DNA-binding domain"/>
    <property type="match status" value="1"/>
</dbReference>
<dbReference type="Pfam" id="PF12802">
    <property type="entry name" value="MarR_2"/>
    <property type="match status" value="1"/>
</dbReference>
<dbReference type="PANTHER" id="PTHR33164:SF64">
    <property type="entry name" value="TRANSCRIPTIONAL REGULATOR SLYA"/>
    <property type="match status" value="1"/>
</dbReference>
<gene>
    <name evidence="5" type="ORF">EV191_102474</name>
</gene>
<evidence type="ECO:0000259" key="4">
    <source>
        <dbReference type="PROSITE" id="PS50995"/>
    </source>
</evidence>
<evidence type="ECO:0000313" key="5">
    <source>
        <dbReference type="EMBL" id="TCP55262.1"/>
    </source>
</evidence>
<organism evidence="5 6">
    <name type="scientific">Tamaricihabitans halophyticus</name>
    <dbReference type="NCBI Taxonomy" id="1262583"/>
    <lineage>
        <taxon>Bacteria</taxon>
        <taxon>Bacillati</taxon>
        <taxon>Actinomycetota</taxon>
        <taxon>Actinomycetes</taxon>
        <taxon>Pseudonocardiales</taxon>
        <taxon>Pseudonocardiaceae</taxon>
        <taxon>Tamaricihabitans</taxon>
    </lineage>
</organism>
<keyword evidence="1" id="KW-0805">Transcription regulation</keyword>
<dbReference type="RefSeq" id="WP_132876602.1">
    <property type="nucleotide sequence ID" value="NZ_SLXQ01000002.1"/>
</dbReference>
<dbReference type="InterPro" id="IPR036390">
    <property type="entry name" value="WH_DNA-bd_sf"/>
</dbReference>
<name>A0A4R2QYE1_9PSEU</name>
<dbReference type="EMBL" id="SLXQ01000002">
    <property type="protein sequence ID" value="TCP55262.1"/>
    <property type="molecule type" value="Genomic_DNA"/>
</dbReference>
<keyword evidence="3" id="KW-0804">Transcription</keyword>
<feature type="domain" description="HTH marR-type" evidence="4">
    <location>
        <begin position="9"/>
        <end position="145"/>
    </location>
</feature>
<dbReference type="Gene3D" id="1.10.10.10">
    <property type="entry name" value="Winged helix-like DNA-binding domain superfamily/Winged helix DNA-binding domain"/>
    <property type="match status" value="1"/>
</dbReference>
<keyword evidence="2 5" id="KW-0238">DNA-binding</keyword>
<dbReference type="OrthoDB" id="3176111at2"/>
<reference evidence="5 6" key="1">
    <citation type="submission" date="2019-03" db="EMBL/GenBank/DDBJ databases">
        <title>Genomic Encyclopedia of Type Strains, Phase IV (KMG-IV): sequencing the most valuable type-strain genomes for metagenomic binning, comparative biology and taxonomic classification.</title>
        <authorList>
            <person name="Goeker M."/>
        </authorList>
    </citation>
    <scope>NUCLEOTIDE SEQUENCE [LARGE SCALE GENOMIC DNA]</scope>
    <source>
        <strain evidence="5 6">DSM 45765</strain>
    </source>
</reference>
<dbReference type="InterPro" id="IPR039422">
    <property type="entry name" value="MarR/SlyA-like"/>
</dbReference>
<dbReference type="GO" id="GO:0003700">
    <property type="term" value="F:DNA-binding transcription factor activity"/>
    <property type="evidence" value="ECO:0007669"/>
    <property type="project" value="InterPro"/>
</dbReference>
<sequence length="145" mass="15769">MAERGVVTEVSLTAALTRAAHEVASSVQRAVKDEGFSFDQWLVIESLAGSHGMAMAELAANTKVTGPTLTRVVDRLVTTATVYREVDATDRRRVLVYLSPRGRAVYRRLAPKVAELESELLERIPEPAVVLSGLRSLHSTEAPAE</sequence>
<dbReference type="InterPro" id="IPR036388">
    <property type="entry name" value="WH-like_DNA-bd_sf"/>
</dbReference>
<comment type="caution">
    <text evidence="5">The sequence shown here is derived from an EMBL/GenBank/DDBJ whole genome shotgun (WGS) entry which is preliminary data.</text>
</comment>
<evidence type="ECO:0000256" key="2">
    <source>
        <dbReference type="ARBA" id="ARBA00023125"/>
    </source>
</evidence>